<keyword evidence="5" id="KW-0862">Zinc</keyword>
<evidence type="ECO:0000256" key="9">
    <source>
        <dbReference type="SAM" id="MobiDB-lite"/>
    </source>
</evidence>
<keyword evidence="4" id="KW-0378">Hydrolase</keyword>
<dbReference type="Gene3D" id="3.30.40.10">
    <property type="entry name" value="Zinc/RING finger domain, C3HC4 (zinc finger)"/>
    <property type="match status" value="1"/>
</dbReference>
<keyword evidence="6" id="KW-0067">ATP-binding</keyword>
<feature type="coiled-coil region" evidence="8">
    <location>
        <begin position="1195"/>
        <end position="1222"/>
    </location>
</feature>
<feature type="region of interest" description="Disordered" evidence="9">
    <location>
        <begin position="1487"/>
        <end position="1520"/>
    </location>
</feature>
<dbReference type="Gene3D" id="3.40.50.10810">
    <property type="entry name" value="Tandem AAA-ATPase domain"/>
    <property type="match status" value="1"/>
</dbReference>
<dbReference type="InterPro" id="IPR059033">
    <property type="entry name" value="C144_05_dom"/>
</dbReference>
<evidence type="ECO:0000256" key="5">
    <source>
        <dbReference type="ARBA" id="ARBA00022833"/>
    </source>
</evidence>
<dbReference type="GO" id="GO:0000209">
    <property type="term" value="P:protein polyubiquitination"/>
    <property type="evidence" value="ECO:0007669"/>
    <property type="project" value="TreeGrafter"/>
</dbReference>
<evidence type="ECO:0000256" key="6">
    <source>
        <dbReference type="ARBA" id="ARBA00022840"/>
    </source>
</evidence>
<dbReference type="Pfam" id="PF00176">
    <property type="entry name" value="SNF2-rel_dom"/>
    <property type="match status" value="1"/>
</dbReference>
<dbReference type="SUPFAM" id="SSF52540">
    <property type="entry name" value="P-loop containing nucleoside triphosphate hydrolases"/>
    <property type="match status" value="2"/>
</dbReference>
<feature type="region of interest" description="Disordered" evidence="9">
    <location>
        <begin position="800"/>
        <end position="856"/>
    </location>
</feature>
<evidence type="ECO:0000256" key="4">
    <source>
        <dbReference type="ARBA" id="ARBA00022801"/>
    </source>
</evidence>
<dbReference type="SMART" id="SM00184">
    <property type="entry name" value="RING"/>
    <property type="match status" value="1"/>
</dbReference>
<feature type="compositionally biased region" description="Low complexity" evidence="9">
    <location>
        <begin position="53"/>
        <end position="64"/>
    </location>
</feature>
<accession>A0A7C8NCB1</accession>
<keyword evidence="8" id="KW-0175">Coiled coil</keyword>
<evidence type="ECO:0008006" key="14">
    <source>
        <dbReference type="Google" id="ProtNLM"/>
    </source>
</evidence>
<dbReference type="Proteomes" id="UP000475325">
    <property type="component" value="Unassembled WGS sequence"/>
</dbReference>
<dbReference type="InterPro" id="IPR014001">
    <property type="entry name" value="Helicase_ATP-bd"/>
</dbReference>
<dbReference type="GO" id="GO:0005524">
    <property type="term" value="F:ATP binding"/>
    <property type="evidence" value="ECO:0007669"/>
    <property type="project" value="InterPro"/>
</dbReference>
<protein>
    <recommendedName>
        <fullName evidence="14">RING-type domain-containing protein</fullName>
    </recommendedName>
</protein>
<dbReference type="PROSITE" id="PS00518">
    <property type="entry name" value="ZF_RING_1"/>
    <property type="match status" value="1"/>
</dbReference>
<reference evidence="12 13" key="1">
    <citation type="submission" date="2019-06" db="EMBL/GenBank/DDBJ databases">
        <authorList>
            <person name="Palmer J.M."/>
        </authorList>
    </citation>
    <scope>NUCLEOTIDE SEQUENCE [LARGE SCALE GENOMIC DNA]</scope>
    <source>
        <strain evidence="12 13">TWF102</strain>
    </source>
</reference>
<evidence type="ECO:0000256" key="1">
    <source>
        <dbReference type="ARBA" id="ARBA00022723"/>
    </source>
</evidence>
<dbReference type="GO" id="GO:0008270">
    <property type="term" value="F:zinc ion binding"/>
    <property type="evidence" value="ECO:0007669"/>
    <property type="project" value="UniProtKB-KW"/>
</dbReference>
<dbReference type="InterPro" id="IPR027417">
    <property type="entry name" value="P-loop_NTPase"/>
</dbReference>
<comment type="caution">
    <text evidence="12">The sequence shown here is derived from an EMBL/GenBank/DDBJ whole genome shotgun (WGS) entry which is preliminary data.</text>
</comment>
<dbReference type="CDD" id="cd18793">
    <property type="entry name" value="SF2_C_SNF"/>
    <property type="match status" value="1"/>
</dbReference>
<keyword evidence="2" id="KW-0547">Nucleotide-binding</keyword>
<feature type="compositionally biased region" description="Low complexity" evidence="9">
    <location>
        <begin position="12"/>
        <end position="27"/>
    </location>
</feature>
<dbReference type="InterPro" id="IPR038718">
    <property type="entry name" value="SNF2-like_sf"/>
</dbReference>
<dbReference type="InterPro" id="IPR000330">
    <property type="entry name" value="SNF2_N"/>
</dbReference>
<dbReference type="PROSITE" id="PS51194">
    <property type="entry name" value="HELICASE_CTER"/>
    <property type="match status" value="1"/>
</dbReference>
<dbReference type="CDD" id="cd18070">
    <property type="entry name" value="DEXQc_SHPRH"/>
    <property type="match status" value="1"/>
</dbReference>
<evidence type="ECO:0000256" key="3">
    <source>
        <dbReference type="ARBA" id="ARBA00022771"/>
    </source>
</evidence>
<evidence type="ECO:0000256" key="8">
    <source>
        <dbReference type="SAM" id="Coils"/>
    </source>
</evidence>
<keyword evidence="1" id="KW-0479">Metal-binding</keyword>
<dbReference type="InterPro" id="IPR001650">
    <property type="entry name" value="Helicase_C-like"/>
</dbReference>
<dbReference type="InterPro" id="IPR052583">
    <property type="entry name" value="ATP-helicase/E3_Ub-Ligase"/>
</dbReference>
<dbReference type="GO" id="GO:0006974">
    <property type="term" value="P:DNA damage response"/>
    <property type="evidence" value="ECO:0007669"/>
    <property type="project" value="TreeGrafter"/>
</dbReference>
<feature type="domain" description="RING-type" evidence="10">
    <location>
        <begin position="1240"/>
        <end position="1278"/>
    </location>
</feature>
<dbReference type="SUPFAM" id="SSF57850">
    <property type="entry name" value="RING/U-box"/>
    <property type="match status" value="1"/>
</dbReference>
<dbReference type="InterPro" id="IPR049730">
    <property type="entry name" value="SNF2/RAD54-like_C"/>
</dbReference>
<feature type="compositionally biased region" description="Acidic residues" evidence="9">
    <location>
        <begin position="835"/>
        <end position="853"/>
    </location>
</feature>
<dbReference type="InterPro" id="IPR001841">
    <property type="entry name" value="Znf_RING"/>
</dbReference>
<feature type="domain" description="Helicase C-terminal" evidence="11">
    <location>
        <begin position="1352"/>
        <end position="1504"/>
    </location>
</feature>
<proteinExistence type="predicted"/>
<evidence type="ECO:0000259" key="11">
    <source>
        <dbReference type="PROSITE" id="PS51194"/>
    </source>
</evidence>
<gene>
    <name evidence="12" type="ORF">TWF102_006650</name>
</gene>
<feature type="compositionally biased region" description="Acidic residues" evidence="9">
    <location>
        <begin position="815"/>
        <end position="827"/>
    </location>
</feature>
<dbReference type="GO" id="GO:0005634">
    <property type="term" value="C:nucleus"/>
    <property type="evidence" value="ECO:0007669"/>
    <property type="project" value="TreeGrafter"/>
</dbReference>
<dbReference type="InterPro" id="IPR013083">
    <property type="entry name" value="Znf_RING/FYVE/PHD"/>
</dbReference>
<feature type="compositionally biased region" description="Basic and acidic residues" evidence="9">
    <location>
        <begin position="800"/>
        <end position="814"/>
    </location>
</feature>
<dbReference type="SMART" id="SM00487">
    <property type="entry name" value="DEXDc"/>
    <property type="match status" value="1"/>
</dbReference>
<feature type="region of interest" description="Disordered" evidence="9">
    <location>
        <begin position="1"/>
        <end position="73"/>
    </location>
</feature>
<evidence type="ECO:0000259" key="10">
    <source>
        <dbReference type="PROSITE" id="PS50089"/>
    </source>
</evidence>
<evidence type="ECO:0000313" key="13">
    <source>
        <dbReference type="Proteomes" id="UP000475325"/>
    </source>
</evidence>
<sequence length="1638" mass="184350">MSIKLSFLRPQPSSSSPSPSPPSTSTSPRHHLSSTITMPPPIGTTVFRPKTISVSSPAAASGPSTTKRVPTKKRRASAAFIDLTVEPSAEATITIPYLTLWRHRVQLALPKKDASNITDQLAPALKSASGGTLPVTITCFPDAGWPAWGHTFRVQGADGAHLLAADVSIEQGIRDLSEILSRFQRGSKVQRSFAISWSLLLGAIPIANQTHITFELEVKRRDSCIIDWRAEKWLSLFLSVTVSNSAVPPSLADVRAAINASSTTKGDIKAKDFYHSVYVPPAATVVPEAIQVSELTTTMFPFQMRTVNWMMEREGVTVESGCIEPLPITPSVQNLCFEETVDLNGTPMWVSIPLGITTTDRAGIDRLAAESGIKGGILAEEMGLGKTVELISLLALHKRHIPSGEETVWDSFSGTKIRTSASTLIICPPSIMQQWINELELHAPGLRVLKYDGTRDLTQLVYQKKNGVKGRVSNGRYRDLTTELQSIPNSELIEYLLEYDIVLSSYNVLANEIHYAEKPPDRFLRQPKRFERRSCPLVEIQWWRVCLDEAQMIESGVSNAAQVARLIPRVNAWAVTGTPVQKSIEDLYGLLVFLRQGPWCGNKITWEKLCFKKEWFGGVFHQLALRHTKDVVHKEIHLPRQHRTAISLGFSQVEEENYQALFQRACREIEVDLDGSPLQGDWNPENEDTRSKMREWLGRLRQTCVHPRVGALNRRALGANTDGLRTANEVLEAMMTQNTNLVKQDQRTMFVLIAARAQLIAEGWGSPHGAVTLLMDFLDPLEIAVGECRAELEVESLRLESEKEARKEREREAEESMDIADTTEDENTNQHESNEEGLQESDDEYDESFEDDGGPAHALNKLKNRLRDIIEVQHTFHFYLGQAHYNLKDCIPEDDEERHEERMGYEKLEDKHYDIAKALRKELMSEPENQVNKFISVIAKRTENQDFVDIPEISIKEQRGGIESTTLMDDILALAEKLNSQADLLDKWREELIQLLQLPLTDQEDTKDLEGDEFQESTEQQDTGFLYVAFLRAVIADRRQALTGITISHYNNDIESAEARLESKDEKHQELFYSLKDQRDEVKPLNIEIEVGSDAVPFSIRGLLAKLRRLANPLHDSSATVTARAKAEAGLVNQAVKVIAPLFSKQEETLKALEKEIDFLNKVFNTRLEFYRQLQMVSDTVISFDEAKVLKANHVRNLTLLHDKYEKEVNDLSNSVAKAKSKGRFLQHLAENQGDNQRQCIICQDDVKIGVLTICGHQFCKECMDAWYKHHPSCPMCKRSLKKVDLHPVTYMMQDIVVEKENRTLPKATNQGEASNETGDKGIEIYTGIESDTFKQIKKIPLRENFGSKIDMIIRHLLWIRRTGGGKSVLFSQWKEVLDVLSRAMEANGIGYSSLESKLGLKKFKTDDKTEVFLLHAKSQSAGLTLVTASNVFLVEPLVNIGIEVQAIARVHRIGQKRETNVFLYVIRNTVEEGVWRLSTKRRVEMLEEKGSPQKKRRKLQDQEQPDRKGKRRARDVEIETRRQEEDLEVQLEITNSLQLQEGTVGSMVEKGQNGGEIVNSDHLWGCLFGVQRKDKTVEIEGVRREQVIAAREEGRGNVVDDSGVFDGAGNRPAILNLQGSDRIGNRVEGSSMAGGKS</sequence>
<dbReference type="InterPro" id="IPR017907">
    <property type="entry name" value="Znf_RING_CS"/>
</dbReference>
<evidence type="ECO:0000256" key="2">
    <source>
        <dbReference type="ARBA" id="ARBA00022741"/>
    </source>
</evidence>
<keyword evidence="3 7" id="KW-0863">Zinc-finger</keyword>
<dbReference type="Pfam" id="PF26021">
    <property type="entry name" value="Ferritin_C144_05"/>
    <property type="match status" value="1"/>
</dbReference>
<dbReference type="Pfam" id="PF00271">
    <property type="entry name" value="Helicase_C"/>
    <property type="match status" value="1"/>
</dbReference>
<dbReference type="GO" id="GO:0061630">
    <property type="term" value="F:ubiquitin protein ligase activity"/>
    <property type="evidence" value="ECO:0007669"/>
    <property type="project" value="TreeGrafter"/>
</dbReference>
<dbReference type="Pfam" id="PF13639">
    <property type="entry name" value="zf-RING_2"/>
    <property type="match status" value="1"/>
</dbReference>
<evidence type="ECO:0000313" key="12">
    <source>
        <dbReference type="EMBL" id="KAF3096377.1"/>
    </source>
</evidence>
<organism evidence="12 13">
    <name type="scientific">Orbilia oligospora</name>
    <name type="common">Nematode-trapping fungus</name>
    <name type="synonym">Arthrobotrys oligospora</name>
    <dbReference type="NCBI Taxonomy" id="2813651"/>
    <lineage>
        <taxon>Eukaryota</taxon>
        <taxon>Fungi</taxon>
        <taxon>Dikarya</taxon>
        <taxon>Ascomycota</taxon>
        <taxon>Pezizomycotina</taxon>
        <taxon>Orbiliomycetes</taxon>
        <taxon>Orbiliales</taxon>
        <taxon>Orbiliaceae</taxon>
        <taxon>Orbilia</taxon>
    </lineage>
</organism>
<dbReference type="GO" id="GO:0016787">
    <property type="term" value="F:hydrolase activity"/>
    <property type="evidence" value="ECO:0007669"/>
    <property type="project" value="UniProtKB-KW"/>
</dbReference>
<evidence type="ECO:0000256" key="7">
    <source>
        <dbReference type="PROSITE-ProRule" id="PRU00175"/>
    </source>
</evidence>
<dbReference type="PROSITE" id="PS50089">
    <property type="entry name" value="ZF_RING_2"/>
    <property type="match status" value="1"/>
</dbReference>
<dbReference type="EMBL" id="WIQW01000037">
    <property type="protein sequence ID" value="KAF3096377.1"/>
    <property type="molecule type" value="Genomic_DNA"/>
</dbReference>
<dbReference type="Gene3D" id="3.40.50.300">
    <property type="entry name" value="P-loop containing nucleotide triphosphate hydrolases"/>
    <property type="match status" value="1"/>
</dbReference>
<dbReference type="PANTHER" id="PTHR45865:SF1">
    <property type="entry name" value="E3 UBIQUITIN-PROTEIN LIGASE SHPRH"/>
    <property type="match status" value="1"/>
</dbReference>
<name>A0A7C8NCB1_ORBOL</name>
<dbReference type="PANTHER" id="PTHR45865">
    <property type="entry name" value="E3 UBIQUITIN-PROTEIN LIGASE SHPRH FAMILY MEMBER"/>
    <property type="match status" value="1"/>
</dbReference>